<dbReference type="Pfam" id="PF13472">
    <property type="entry name" value="Lipase_GDSL_2"/>
    <property type="match status" value="1"/>
</dbReference>
<dbReference type="PANTHER" id="PTHR37981">
    <property type="entry name" value="LIPASE 2"/>
    <property type="match status" value="1"/>
</dbReference>
<dbReference type="Gene3D" id="3.40.50.1110">
    <property type="entry name" value="SGNH hydrolase"/>
    <property type="match status" value="1"/>
</dbReference>
<dbReference type="InterPro" id="IPR013830">
    <property type="entry name" value="SGNH_hydro"/>
</dbReference>
<dbReference type="CDD" id="cd01823">
    <property type="entry name" value="SEST_like"/>
    <property type="match status" value="1"/>
</dbReference>
<evidence type="ECO:0000313" key="2">
    <source>
        <dbReference type="EMBL" id="MDQ0118365.1"/>
    </source>
</evidence>
<evidence type="ECO:0000259" key="1">
    <source>
        <dbReference type="Pfam" id="PF13472"/>
    </source>
</evidence>
<reference evidence="2 3" key="1">
    <citation type="submission" date="2023-07" db="EMBL/GenBank/DDBJ databases">
        <title>Sorghum-associated microbial communities from plants grown in Nebraska, USA.</title>
        <authorList>
            <person name="Schachtman D."/>
        </authorList>
    </citation>
    <scope>NUCLEOTIDE SEQUENCE [LARGE SCALE GENOMIC DNA]</scope>
    <source>
        <strain evidence="2 3">DS994</strain>
    </source>
</reference>
<dbReference type="InterPro" id="IPR036514">
    <property type="entry name" value="SGNH_hydro_sf"/>
</dbReference>
<sequence>MASQLRLNLTNATCGGASIPNIATTPQQIWSWDGSSQTGELQINAVTADTDLVTITIGGNDVNYVGNLMAEACRGDLAANPLSVISNQLKLYGLCTPVPDSVVQARLAGIQDALAATVNAVQEKAPHARVVLVDYLSVLPDNGKPCASVPIPQQRQKFLLDVARGMSLATKHAAQQTGAELVTASKDSQGHDACSADPWVTGYDFSRGFVMMHPNEAGHAAVAKALVEQLTHPGASS</sequence>
<dbReference type="InterPro" id="IPR037460">
    <property type="entry name" value="SEST-like"/>
</dbReference>
<name>A0ABT9UFE6_9MICC</name>
<organism evidence="2 3">
    <name type="scientific">Pseudarthrobacter defluvii</name>
    <dbReference type="NCBI Taxonomy" id="410837"/>
    <lineage>
        <taxon>Bacteria</taxon>
        <taxon>Bacillati</taxon>
        <taxon>Actinomycetota</taxon>
        <taxon>Actinomycetes</taxon>
        <taxon>Micrococcales</taxon>
        <taxon>Micrococcaceae</taxon>
        <taxon>Pseudarthrobacter</taxon>
    </lineage>
</organism>
<keyword evidence="3" id="KW-1185">Reference proteome</keyword>
<dbReference type="SUPFAM" id="SSF52266">
    <property type="entry name" value="SGNH hydrolase"/>
    <property type="match status" value="1"/>
</dbReference>
<evidence type="ECO:0000313" key="3">
    <source>
        <dbReference type="Proteomes" id="UP001226389"/>
    </source>
</evidence>
<dbReference type="Proteomes" id="UP001226389">
    <property type="component" value="Unassembled WGS sequence"/>
</dbReference>
<gene>
    <name evidence="2" type="ORF">J2T22_001543</name>
</gene>
<comment type="caution">
    <text evidence="2">The sequence shown here is derived from an EMBL/GenBank/DDBJ whole genome shotgun (WGS) entry which is preliminary data.</text>
</comment>
<protein>
    <recommendedName>
        <fullName evidence="1">SGNH hydrolase-type esterase domain-containing protein</fullName>
    </recommendedName>
</protein>
<accession>A0ABT9UFE6</accession>
<proteinExistence type="predicted"/>
<dbReference type="EMBL" id="JAUSSY010000005">
    <property type="protein sequence ID" value="MDQ0118365.1"/>
    <property type="molecule type" value="Genomic_DNA"/>
</dbReference>
<dbReference type="PANTHER" id="PTHR37981:SF1">
    <property type="entry name" value="SGNH HYDROLASE-TYPE ESTERASE DOMAIN-CONTAINING PROTEIN"/>
    <property type="match status" value="1"/>
</dbReference>
<feature type="domain" description="SGNH hydrolase-type esterase" evidence="1">
    <location>
        <begin position="6"/>
        <end position="221"/>
    </location>
</feature>